<comment type="caution">
    <text evidence="1">The sequence shown here is derived from an EMBL/GenBank/DDBJ whole genome shotgun (WGS) entry which is preliminary data.</text>
</comment>
<reference evidence="1" key="1">
    <citation type="submission" date="2021-07" db="EMBL/GenBank/DDBJ databases">
        <title>Genome Resource of American Ginseng Black Spot Pathogen Alternaria panax.</title>
        <authorList>
            <person name="Qiu C."/>
            <person name="Wang W."/>
            <person name="Liu Z."/>
        </authorList>
    </citation>
    <scope>NUCLEOTIDE SEQUENCE</scope>
    <source>
        <strain evidence="1">BNCC115425</strain>
    </source>
</reference>
<protein>
    <submittedName>
        <fullName evidence="1">Uncharacterized protein</fullName>
    </submittedName>
</protein>
<evidence type="ECO:0000313" key="1">
    <source>
        <dbReference type="EMBL" id="KAG9188216.1"/>
    </source>
</evidence>
<dbReference type="EMBL" id="JAANER010000006">
    <property type="protein sequence ID" value="KAG9188216.1"/>
    <property type="molecule type" value="Genomic_DNA"/>
</dbReference>
<dbReference type="Proteomes" id="UP001199106">
    <property type="component" value="Unassembled WGS sequence"/>
</dbReference>
<proteinExistence type="predicted"/>
<name>A0AAD4I8S9_9PLEO</name>
<gene>
    <name evidence="1" type="ORF">G6011_02139</name>
</gene>
<organism evidence="1 2">
    <name type="scientific">Alternaria panax</name>
    <dbReference type="NCBI Taxonomy" id="48097"/>
    <lineage>
        <taxon>Eukaryota</taxon>
        <taxon>Fungi</taxon>
        <taxon>Dikarya</taxon>
        <taxon>Ascomycota</taxon>
        <taxon>Pezizomycotina</taxon>
        <taxon>Dothideomycetes</taxon>
        <taxon>Pleosporomycetidae</taxon>
        <taxon>Pleosporales</taxon>
        <taxon>Pleosporineae</taxon>
        <taxon>Pleosporaceae</taxon>
        <taxon>Alternaria</taxon>
        <taxon>Alternaria sect. Panax</taxon>
    </lineage>
</organism>
<accession>A0AAD4I8S9</accession>
<evidence type="ECO:0000313" key="2">
    <source>
        <dbReference type="Proteomes" id="UP001199106"/>
    </source>
</evidence>
<keyword evidence="2" id="KW-1185">Reference proteome</keyword>
<sequence>MARPFMVMGIYRSDEFGEILSAKATLRGRCLLEAVEGTYQYNAQLCATIEYPDHRAWRRCPRKVYLDSELEDSGNKLSHTTLDIPIQRVKTLLMSVYQMGLKPKYLYTALILRPLDMAAHTYERIGFMEFETRKGYEVFDLPLGNEEALLIA</sequence>
<dbReference type="AlphaFoldDB" id="A0AAD4I8S9"/>